<keyword evidence="5" id="KW-1185">Reference proteome</keyword>
<evidence type="ECO:0000313" key="2">
    <source>
        <dbReference type="EMBL" id="CAI9972077.1"/>
    </source>
</evidence>
<organism evidence="2">
    <name type="scientific">Hexamita inflata</name>
    <dbReference type="NCBI Taxonomy" id="28002"/>
    <lineage>
        <taxon>Eukaryota</taxon>
        <taxon>Metamonada</taxon>
        <taxon>Diplomonadida</taxon>
        <taxon>Hexamitidae</taxon>
        <taxon>Hexamitinae</taxon>
        <taxon>Hexamita</taxon>
    </lineage>
</organism>
<name>A0AA86RFQ7_9EUKA</name>
<dbReference type="EMBL" id="CATOUU010001103">
    <property type="protein sequence ID" value="CAI9972077.1"/>
    <property type="molecule type" value="Genomic_DNA"/>
</dbReference>
<evidence type="ECO:0000313" key="5">
    <source>
        <dbReference type="Proteomes" id="UP001642409"/>
    </source>
</evidence>
<gene>
    <name evidence="3" type="ORF">HINF_LOCUS48078</name>
    <name evidence="4" type="ORF">HINF_LOCUS48269</name>
    <name evidence="2" type="ORF">HINF_LOCUS59722</name>
    <name evidence="1" type="ORF">HINF_LOCUS7373</name>
</gene>
<evidence type="ECO:0000313" key="1">
    <source>
        <dbReference type="EMBL" id="CAI9919728.1"/>
    </source>
</evidence>
<dbReference type="AlphaFoldDB" id="A0AA86RFQ7"/>
<proteinExistence type="predicted"/>
<dbReference type="Proteomes" id="UP001642409">
    <property type="component" value="Unassembled WGS sequence"/>
</dbReference>
<reference evidence="3 5" key="2">
    <citation type="submission" date="2024-07" db="EMBL/GenBank/DDBJ databases">
        <authorList>
            <person name="Akdeniz Z."/>
        </authorList>
    </citation>
    <scope>NUCLEOTIDE SEQUENCE [LARGE SCALE GENOMIC DNA]</scope>
</reference>
<evidence type="ECO:0000313" key="3">
    <source>
        <dbReference type="EMBL" id="CAL6058188.1"/>
    </source>
</evidence>
<comment type="caution">
    <text evidence="2">The sequence shown here is derived from an EMBL/GenBank/DDBJ whole genome shotgun (WGS) entry which is preliminary data.</text>
</comment>
<sequence>MQQKHRVYNSNTRQALSINSILTQLKKSSVKKQTALNIMNDLNLTKVKSFEIAPSFQDQEIEPSISKLTETLFKLKYQSQQLQNIMRNLQSLLDISEFQSEQIDQYSIQLNKIKQCVMK</sequence>
<accession>A0AA86RFQ7</accession>
<reference evidence="2" key="1">
    <citation type="submission" date="2023-06" db="EMBL/GenBank/DDBJ databases">
        <authorList>
            <person name="Kurt Z."/>
        </authorList>
    </citation>
    <scope>NUCLEOTIDE SEQUENCE</scope>
</reference>
<evidence type="ECO:0000313" key="4">
    <source>
        <dbReference type="EMBL" id="CAL6058438.1"/>
    </source>
</evidence>
<dbReference type="EMBL" id="CAXDID020000221">
    <property type="protein sequence ID" value="CAL6058438.1"/>
    <property type="molecule type" value="Genomic_DNA"/>
</dbReference>
<protein>
    <submittedName>
        <fullName evidence="3">Hypothetical_protein</fullName>
    </submittedName>
</protein>
<dbReference type="EMBL" id="CAXDID020000219">
    <property type="protein sequence ID" value="CAL6058188.1"/>
    <property type="molecule type" value="Genomic_DNA"/>
</dbReference>
<dbReference type="EMBL" id="CATOUU010000184">
    <property type="protein sequence ID" value="CAI9919728.1"/>
    <property type="molecule type" value="Genomic_DNA"/>
</dbReference>